<dbReference type="Proteomes" id="UP000008335">
    <property type="component" value="Unassembled WGS sequence"/>
</dbReference>
<dbReference type="Pfam" id="PF01632">
    <property type="entry name" value="Ribosomal_L35p"/>
    <property type="match status" value="1"/>
</dbReference>
<dbReference type="HOGENOM" id="CLU_166987_1_0_1"/>
<protein>
    <submittedName>
        <fullName evidence="4">Uncharacterized protein</fullName>
    </submittedName>
</protein>
<dbReference type="OrthoDB" id="162638at2759"/>
<dbReference type="GO" id="GO:0006412">
    <property type="term" value="P:translation"/>
    <property type="evidence" value="ECO:0007669"/>
    <property type="project" value="InterPro"/>
</dbReference>
<dbReference type="AlphaFoldDB" id="B3LNX8"/>
<reference evidence="4" key="2">
    <citation type="submission" date="2005-07" db="EMBL/GenBank/DDBJ databases">
        <title>Annotation of the Saccharomyces cerevisiae RM11-1a Genome.</title>
        <authorList>
            <consortium name="The Broad Institute Genome Sequencing Platform"/>
            <person name="Birren B."/>
            <person name="Lander E."/>
            <person name="Galagan J."/>
            <person name="Nusbaum C."/>
            <person name="Devon K."/>
            <person name="Cuomo C."/>
            <person name="Jaffe D."/>
            <person name="Butler J."/>
            <person name="Alvarez P."/>
            <person name="Gnerre S."/>
            <person name="Grabherr M."/>
            <person name="Kleber M."/>
            <person name="Mauceli E."/>
            <person name="Brockman W."/>
            <person name="MacCallum I.A."/>
            <person name="Rounsley S."/>
            <person name="Young S."/>
            <person name="LaButti K."/>
            <person name="Pushparaj V."/>
            <person name="DeCaprio D."/>
            <person name="Crawford M."/>
            <person name="Koehrsen M."/>
            <person name="Engels R."/>
            <person name="Montgomery P."/>
            <person name="Pearson M."/>
            <person name="Howarth C."/>
            <person name="Larson L."/>
            <person name="Luoma S."/>
            <person name="White J."/>
            <person name="O'Leary S."/>
            <person name="Kodira C."/>
            <person name="Zeng Q."/>
            <person name="Yandava C."/>
            <person name="Alvarado L."/>
            <person name="Pratt S."/>
            <person name="Kruglyak L."/>
        </authorList>
    </citation>
    <scope>NUCLEOTIDE SEQUENCE</scope>
    <source>
        <strain evidence="4">RM11-1a</strain>
    </source>
</reference>
<dbReference type="InterPro" id="IPR001706">
    <property type="entry name" value="Ribosomal_bL35"/>
</dbReference>
<proteinExistence type="inferred from homology"/>
<dbReference type="Gene3D" id="4.10.410.60">
    <property type="match status" value="1"/>
</dbReference>
<evidence type="ECO:0000256" key="1">
    <source>
        <dbReference type="ARBA" id="ARBA00006598"/>
    </source>
</evidence>
<evidence type="ECO:0000313" key="4">
    <source>
        <dbReference type="EMBL" id="EDV12373.1"/>
    </source>
</evidence>
<dbReference type="SUPFAM" id="SSF143034">
    <property type="entry name" value="L35p-like"/>
    <property type="match status" value="1"/>
</dbReference>
<organism evidence="4 5">
    <name type="scientific">Saccharomyces cerevisiae (strain RM11-1a)</name>
    <name type="common">Baker's yeast</name>
    <dbReference type="NCBI Taxonomy" id="285006"/>
    <lineage>
        <taxon>Eukaryota</taxon>
        <taxon>Fungi</taxon>
        <taxon>Dikarya</taxon>
        <taxon>Ascomycota</taxon>
        <taxon>Saccharomycotina</taxon>
        <taxon>Saccharomycetes</taxon>
        <taxon>Saccharomycetales</taxon>
        <taxon>Saccharomycetaceae</taxon>
        <taxon>Saccharomyces</taxon>
    </lineage>
</organism>
<dbReference type="GO" id="GO:0015934">
    <property type="term" value="C:large ribosomal subunit"/>
    <property type="evidence" value="ECO:0007669"/>
    <property type="project" value="TreeGrafter"/>
</dbReference>
<dbReference type="PANTHER" id="PTHR33343">
    <property type="entry name" value="54S RIBOSOMAL PROTEIN BL35M"/>
    <property type="match status" value="1"/>
</dbReference>
<name>B3LNX8_YEAS1</name>
<keyword evidence="5" id="KW-1185">Reference proteome</keyword>
<evidence type="ECO:0000313" key="5">
    <source>
        <dbReference type="Proteomes" id="UP000008335"/>
    </source>
</evidence>
<accession>B3LNX8</accession>
<keyword evidence="2" id="KW-0689">Ribosomal protein</keyword>
<sequence>MKISLHNKRQRGDQNQNMSVFNVLKPLLKGPNSFKVKLNGFLFNNVSTITIRTLMKTHKGTAKRWRRTGNTFKRGIAGRKHGNIGWSHRSLKALTGRKIAHPAYSKHLKRLLPYH</sequence>
<dbReference type="InterPro" id="IPR037229">
    <property type="entry name" value="Ribosomal_bL35_sf"/>
</dbReference>
<gene>
    <name evidence="4" type="ORF">SCRG_03255</name>
</gene>
<evidence type="ECO:0000256" key="2">
    <source>
        <dbReference type="ARBA" id="ARBA00022980"/>
    </source>
</evidence>
<dbReference type="InterPro" id="IPR021137">
    <property type="entry name" value="Ribosomal_bL35-like"/>
</dbReference>
<dbReference type="PANTHER" id="PTHR33343:SF1">
    <property type="entry name" value="LARGE RIBOSOMAL SUBUNIT PROTEIN BL35M"/>
    <property type="match status" value="1"/>
</dbReference>
<keyword evidence="3" id="KW-0687">Ribonucleoprotein</keyword>
<reference evidence="4" key="1">
    <citation type="submission" date="2005-03" db="EMBL/GenBank/DDBJ databases">
        <authorList>
            <person name="Giovannoni S.J."/>
            <person name="Cho J.-C."/>
            <person name="Ferriera S."/>
            <person name="Johnson J."/>
            <person name="Kravitz S."/>
            <person name="Halpern A."/>
            <person name="Remington K."/>
            <person name="Beeson K."/>
            <person name="Tran B."/>
            <person name="Rogers Y.-H."/>
            <person name="Friedman R."/>
            <person name="Venter J.C."/>
        </authorList>
    </citation>
    <scope>NUCLEOTIDE SEQUENCE</scope>
    <source>
        <strain evidence="4">RM11-1a</strain>
    </source>
</reference>
<comment type="similarity">
    <text evidence="1">Belongs to the bacterial ribosomal protein bL35 family.</text>
</comment>
<evidence type="ECO:0000256" key="3">
    <source>
        <dbReference type="ARBA" id="ARBA00023274"/>
    </source>
</evidence>
<dbReference type="GO" id="GO:0003735">
    <property type="term" value="F:structural constituent of ribosome"/>
    <property type="evidence" value="ECO:0007669"/>
    <property type="project" value="InterPro"/>
</dbReference>
<dbReference type="EMBL" id="CH408049">
    <property type="protein sequence ID" value="EDV12373.1"/>
    <property type="molecule type" value="Genomic_DNA"/>
</dbReference>